<reference evidence="1 2" key="1">
    <citation type="submission" date="2024-03" db="EMBL/GenBank/DDBJ databases">
        <title>Novel Streptomyces species of biotechnological and ecological value are a feature of Machair soil.</title>
        <authorList>
            <person name="Prole J.R."/>
            <person name="Goodfellow M."/>
            <person name="Allenby N."/>
            <person name="Ward A.C."/>
        </authorList>
    </citation>
    <scope>NUCLEOTIDE SEQUENCE [LARGE SCALE GENOMIC DNA]</scope>
    <source>
        <strain evidence="1 2">MS1.HAVA.3</strain>
    </source>
</reference>
<dbReference type="Pfam" id="PF19691">
    <property type="entry name" value="DUF6192"/>
    <property type="match status" value="1"/>
</dbReference>
<dbReference type="InterPro" id="IPR045683">
    <property type="entry name" value="DUF6192"/>
</dbReference>
<evidence type="ECO:0000313" key="1">
    <source>
        <dbReference type="EMBL" id="MEJ8643640.1"/>
    </source>
</evidence>
<keyword evidence="2" id="KW-1185">Reference proteome</keyword>
<dbReference type="EMBL" id="JBBKAM010000002">
    <property type="protein sequence ID" value="MEJ8643640.1"/>
    <property type="molecule type" value="Genomic_DNA"/>
</dbReference>
<dbReference type="Proteomes" id="UP001382904">
    <property type="component" value="Unassembled WGS sequence"/>
</dbReference>
<organism evidence="1 2">
    <name type="scientific">Streptomyces caledonius</name>
    <dbReference type="NCBI Taxonomy" id="3134107"/>
    <lineage>
        <taxon>Bacteria</taxon>
        <taxon>Bacillati</taxon>
        <taxon>Actinomycetota</taxon>
        <taxon>Actinomycetes</taxon>
        <taxon>Kitasatosporales</taxon>
        <taxon>Streptomycetaceae</taxon>
        <taxon>Streptomyces</taxon>
    </lineage>
</organism>
<proteinExistence type="predicted"/>
<name>A0ABU8U7H6_9ACTN</name>
<comment type="caution">
    <text evidence="1">The sequence shown here is derived from an EMBL/GenBank/DDBJ whole genome shotgun (WGS) entry which is preliminary data.</text>
</comment>
<accession>A0ABU8U7H6</accession>
<protein>
    <submittedName>
        <fullName evidence="1">DUF6192 family protein</fullName>
    </submittedName>
</protein>
<evidence type="ECO:0000313" key="2">
    <source>
        <dbReference type="Proteomes" id="UP001382904"/>
    </source>
</evidence>
<gene>
    <name evidence="1" type="ORF">WKI68_24235</name>
</gene>
<sequence>MADDRARHEVNHAQVERGRHAREYFVRTSPVAPAVRRIARTMEFVALVAACHPFVASAGRTVPENVARVRATLD</sequence>